<dbReference type="Proteomes" id="UP001187682">
    <property type="component" value="Unassembled WGS sequence"/>
</dbReference>
<feature type="region of interest" description="Disordered" evidence="1">
    <location>
        <begin position="94"/>
        <end position="138"/>
    </location>
</feature>
<keyword evidence="3" id="KW-1185">Reference proteome</keyword>
<dbReference type="EMBL" id="ONZQ02000013">
    <property type="protein sequence ID" value="SPO05459.1"/>
    <property type="molecule type" value="Genomic_DNA"/>
</dbReference>
<evidence type="ECO:0000313" key="2">
    <source>
        <dbReference type="EMBL" id="SPO05459.1"/>
    </source>
</evidence>
<gene>
    <name evidence="2" type="ORF">DNG_08146</name>
</gene>
<reference evidence="2" key="1">
    <citation type="submission" date="2018-03" db="EMBL/GenBank/DDBJ databases">
        <authorList>
            <person name="Guldener U."/>
        </authorList>
    </citation>
    <scope>NUCLEOTIDE SEQUENCE</scope>
</reference>
<dbReference type="AlphaFoldDB" id="A0AAE8SY44"/>
<evidence type="ECO:0000313" key="3">
    <source>
        <dbReference type="Proteomes" id="UP001187682"/>
    </source>
</evidence>
<organism evidence="2 3">
    <name type="scientific">Cephalotrichum gorgonifer</name>
    <dbReference type="NCBI Taxonomy" id="2041049"/>
    <lineage>
        <taxon>Eukaryota</taxon>
        <taxon>Fungi</taxon>
        <taxon>Dikarya</taxon>
        <taxon>Ascomycota</taxon>
        <taxon>Pezizomycotina</taxon>
        <taxon>Sordariomycetes</taxon>
        <taxon>Hypocreomycetidae</taxon>
        <taxon>Microascales</taxon>
        <taxon>Microascaceae</taxon>
        <taxon>Cephalotrichum</taxon>
    </lineage>
</organism>
<evidence type="ECO:0000256" key="1">
    <source>
        <dbReference type="SAM" id="MobiDB-lite"/>
    </source>
</evidence>
<accession>A0AAE8SY44</accession>
<proteinExistence type="predicted"/>
<name>A0AAE8SY44_9PEZI</name>
<feature type="compositionally biased region" description="Basic and acidic residues" evidence="1">
    <location>
        <begin position="26"/>
        <end position="41"/>
    </location>
</feature>
<protein>
    <submittedName>
        <fullName evidence="2">Uncharacterized protein</fullName>
    </submittedName>
</protein>
<comment type="caution">
    <text evidence="2">The sequence shown here is derived from an EMBL/GenBank/DDBJ whole genome shotgun (WGS) entry which is preliminary data.</text>
</comment>
<sequence length="349" mass="38697">MPDQPRELRLPGWVEKCYAPFSGTHPDAHCDSDDSDAHSDDSASAPTNESPTYYHHVTTKTGVYHPALTRASMPHPHVSVDILPSNYHVVGDDTTAYDPPLDRAPCAPHPGIERKGQVATGTGSDSDDSDDGYVGGPIHSSSTALVASAAGVSCAIRRHMSPPAHDDDPNASLSAAQQLYEDELRCTVSAEIELHPLHRVTLYMAQLECVDEARYVTHRHHMLIQSSFSLPGFSLRRDRREVYLDDEGHPRPYTVYIPYLHRRLWLSLLGTPDPSVSAQTRVFVRLVSRALKGVDEDWADFNTTSDIRFTLDLFGRGRENYLRARKDGEPVYVGRDGGRAPEGHVLKEL</sequence>
<feature type="region of interest" description="Disordered" evidence="1">
    <location>
        <begin position="24"/>
        <end position="53"/>
    </location>
</feature>